<reference evidence="3" key="1">
    <citation type="submission" date="2016-01" db="EMBL/GenBank/DDBJ databases">
        <authorList>
            <person name="Mitreva M."/>
            <person name="Pepin K.H."/>
            <person name="Mihindukulasuriya K.A."/>
            <person name="Fulton R."/>
            <person name="Fronick C."/>
            <person name="O'Laughlin M."/>
            <person name="Miner T."/>
            <person name="Herter B."/>
            <person name="Rosa B.A."/>
            <person name="Cordes M."/>
            <person name="Tomlinson C."/>
            <person name="Wollam A."/>
            <person name="Palsikar V.B."/>
            <person name="Mardis E.R."/>
            <person name="Wilson R.K."/>
        </authorList>
    </citation>
    <scope>NUCLEOTIDE SEQUENCE [LARGE SCALE GENOMIC DNA]</scope>
    <source>
        <strain evidence="3">KA00683</strain>
    </source>
</reference>
<accession>A0A134B355</accession>
<dbReference type="SUPFAM" id="SSF69593">
    <property type="entry name" value="Glycerol-3-phosphate (1)-acyltransferase"/>
    <property type="match status" value="1"/>
</dbReference>
<dbReference type="PANTHER" id="PTHR30068:SF3">
    <property type="entry name" value="PHOSPHOLIPID_GLYCEROL ACYLTRANSFERASE DOMAIN-CONTAINING PROTEIN"/>
    <property type="match status" value="1"/>
</dbReference>
<dbReference type="GO" id="GO:0019698">
    <property type="term" value="P:D-galacturonate catabolic process"/>
    <property type="evidence" value="ECO:0007669"/>
    <property type="project" value="TreeGrafter"/>
</dbReference>
<dbReference type="RefSeq" id="WP_060935863.1">
    <property type="nucleotide sequence ID" value="NZ_KQ960462.1"/>
</dbReference>
<organism evidence="2 3">
    <name type="scientific">Porphyromonas somerae</name>
    <dbReference type="NCBI Taxonomy" id="322095"/>
    <lineage>
        <taxon>Bacteria</taxon>
        <taxon>Pseudomonadati</taxon>
        <taxon>Bacteroidota</taxon>
        <taxon>Bacteroidia</taxon>
        <taxon>Bacteroidales</taxon>
        <taxon>Porphyromonadaceae</taxon>
        <taxon>Porphyromonas</taxon>
    </lineage>
</organism>
<proteinExistence type="predicted"/>
<dbReference type="OrthoDB" id="1078132at2"/>
<dbReference type="GO" id="GO:0042840">
    <property type="term" value="P:D-glucuronate catabolic process"/>
    <property type="evidence" value="ECO:0007669"/>
    <property type="project" value="TreeGrafter"/>
</dbReference>
<dbReference type="EMBL" id="LSDK01000124">
    <property type="protein sequence ID" value="KXB74370.1"/>
    <property type="molecule type" value="Genomic_DNA"/>
</dbReference>
<name>A0A134B355_9PORP</name>
<keyword evidence="2" id="KW-0012">Acyltransferase</keyword>
<dbReference type="PANTHER" id="PTHR30068">
    <property type="entry name" value="URONATE ISOMERASE"/>
    <property type="match status" value="1"/>
</dbReference>
<feature type="domain" description="Phospholipid/glycerol acyltransferase" evidence="1">
    <location>
        <begin position="79"/>
        <end position="189"/>
    </location>
</feature>
<dbReference type="AlphaFoldDB" id="A0A134B355"/>
<keyword evidence="3" id="KW-1185">Reference proteome</keyword>
<keyword evidence="2" id="KW-0808">Transferase</keyword>
<dbReference type="Pfam" id="PF01553">
    <property type="entry name" value="Acyltransferase"/>
    <property type="match status" value="1"/>
</dbReference>
<gene>
    <name evidence="2" type="ORF">HMPREF3185_01771</name>
</gene>
<dbReference type="InterPro" id="IPR002123">
    <property type="entry name" value="Plipid/glycerol_acylTrfase"/>
</dbReference>
<comment type="caution">
    <text evidence="2">The sequence shown here is derived from an EMBL/GenBank/DDBJ whole genome shotgun (WGS) entry which is preliminary data.</text>
</comment>
<evidence type="ECO:0000313" key="3">
    <source>
        <dbReference type="Proteomes" id="UP000070224"/>
    </source>
</evidence>
<protein>
    <submittedName>
        <fullName evidence="2">Acyltransferase</fullName>
    </submittedName>
</protein>
<evidence type="ECO:0000313" key="2">
    <source>
        <dbReference type="EMBL" id="KXB74370.1"/>
    </source>
</evidence>
<dbReference type="Proteomes" id="UP000070224">
    <property type="component" value="Unassembled WGS sequence"/>
</dbReference>
<dbReference type="PATRIC" id="fig|322095.3.peg.1746"/>
<sequence length="393" mass="44452">MDLKKYESIRPLAPEEVQTAIQHLTSLEPLRAVYESLQLEQSWDELVEVLSTCHSVEDFKRTVSYHWVKHIMRKCCSSVELTGTDHITKDGAYTYISNHRDIILDSAFLNVLLADIEAKFPEIAIGDNLMLYPWIETLVKLNGSFLVRRNLQGREVLLAARLLSEYMHDAIAEGKSLWIAQREGRSKDSTDKTQPALLKMLALGAKSRQPLEALTPLNIVPVTCSYEYDPCDYLKAQEMQLKRDIEGFKKSPADDGINMRTGIFGWKGEVSFHIGRPLNELVASRGETAEQYSTPEAIALLIDSEIHSHYKLYPINYIALDTLEGGKRSLYDYSAEDEAKALKYIESRIDLVKLPDGLAPDRTFLRHCLLTMYANPVRSMLQIRQGGIANTGA</sequence>
<dbReference type="GO" id="GO:0016746">
    <property type="term" value="F:acyltransferase activity"/>
    <property type="evidence" value="ECO:0007669"/>
    <property type="project" value="UniProtKB-KW"/>
</dbReference>
<dbReference type="STRING" id="322095.HMPREF3185_01771"/>
<evidence type="ECO:0000259" key="1">
    <source>
        <dbReference type="Pfam" id="PF01553"/>
    </source>
</evidence>